<reference evidence="7 8" key="1">
    <citation type="submission" date="2016-11" db="EMBL/GenBank/DDBJ databases">
        <authorList>
            <person name="Jaros S."/>
            <person name="Januszkiewicz K."/>
            <person name="Wedrychowicz H."/>
        </authorList>
    </citation>
    <scope>NUCLEOTIDE SEQUENCE [LARGE SCALE GENOMIC DNA]</scope>
    <source>
        <strain evidence="7 8">GAS95</strain>
    </source>
</reference>
<sequence length="1499" mass="165110">MKTSAQSSVAITEPSLPKGGGAMHGVSATLGQVGPTGMASMSLPLPISAGRGYAPSLSLGYSSGAGNSSFGVGWGLSQFSIARRTNQGVPQYTADDQFVGPDGEVLEPERDENGVIVTKEGVSAYGSSSLGDTYTVTRFYPRIEGSFNRIEHWTGTTAENDFWLVHGSDGQLHCLGKTTAARIAHMTETTIDIAVWLAEESVSPNGQHIYYRYRAEDDSGVDTLGNEAQRARGANRHLVEASYGNVTPSADLFLFGATGPDKQDWLFSLVFDYGERGVDSQIAPPYTPVSDSAWLPRKDAFSHYNFGFEVRNCRLCRQVLMYHHFQEELGEPDTLVARLLLEYDENPVLSRLLGAQQLAYETDATVQQLPPGEFTYTPFEFAPDATQWQAFNTFPGLNDGQPYQLVDLHGEGIAGILYRSGNLWYYRAPMRADSGGDDVAYDSWQPLPSIPAMQPQQMGLMDIDGDGKLDWLVTQPGLAGFFSLNPDGKWSGFTPFDALPIEFFHPQAKLVNLVGAGVVDLALIGPKSVRLYANHRTGFAAGVDVGQNDTLPIAGRDEREMIAFSDVLGSGQQHLVRIRHDGVTVWPNLGRGLFGTSFQLAALSLEEVSFNPERVYLADLDGSGAADLIYVDSDAIHIWFNQSGNGLEGPHDLPLPTGIRFDRLCQLSIADVQGLGMASLVLTQPYLSTKHWYCTLTAAKPYLLDGLNNNMGMNTALTYRSSAQEWLDEKKERTSAVCELPFPVHVVSAVRTTDEITGNVLSQSYLYRCGVYDGHEQEFRGFGYVEALDTNQDASATGDAIAFAPPLQSRSWYHMGREEDETNLYGQPYVDDAAYTVNPTRLTWFDSQDVALTDPDDTTRYWLYRALKGSALRSEVYGLDDDEKASVPYSVSVSRYQVRQVQPAASGSAPVVMPSLLEQIRYTYERIATDPQVSQQVALTIDQFGSQLWSVGVNYPRRAQAETSPYPDTLPSTCWDSSYDDQQQVLRLKEQRASVYHLTDFQGWRLGLPNQQRSNVLTYEASQVPKGGLNFENLTVSGGLLADTATRLYGGQNVVAYQTESGVPDLLALVDHSETAQLNDTCLAAYDGILDSATLSSMLSSAGYVSTATVLPVAGAKENPVWSVQHDFVTYLGSDAFYRPGTQQETSLTGASTMSYDAHYCALTSVQDALGNETAFEYDYRFLLPTRMTDMNANVHEVQIDAMGRTLATTVYGTENSQAAGFGNLADNPVPFDLKVSQVIDNAGVSIQKVASICAYDSFSWMGQISLEKLSDDASKAQEYWRHLLAARFITERGHIRAAGHRWLKGNLHLPELPTAVREVLATAVKMPVNSTVLVADRYPNDAAQQVQVTVVYADGFGRQLQSCRKVAVGTAWQRGNDGELVVDGNDQPVEVTTDPRWAVTGRIEYDNKGQPVRSYQPYFIDDWQYVADMAMRTNGYADTHYYDAIGREIQVVTALDYLRRQSYYPWFVVSEDENDTLDEVSASRQSRLASVDFHRDQS</sequence>
<evidence type="ECO:0000259" key="6">
    <source>
        <dbReference type="Pfam" id="PF12256"/>
    </source>
</evidence>
<dbReference type="OrthoDB" id="5445630at2"/>
<evidence type="ECO:0000313" key="8">
    <source>
        <dbReference type="Proteomes" id="UP000185151"/>
    </source>
</evidence>
<proteinExistence type="predicted"/>
<dbReference type="GO" id="GO:0005576">
    <property type="term" value="C:extracellular region"/>
    <property type="evidence" value="ECO:0007669"/>
    <property type="project" value="UniProtKB-SubCell"/>
</dbReference>
<dbReference type="SUPFAM" id="SSF69318">
    <property type="entry name" value="Integrin alpha N-terminal domain"/>
    <property type="match status" value="1"/>
</dbReference>
<organism evidence="7 8">
    <name type="scientific">Paraburkholderia phenazinium</name>
    <dbReference type="NCBI Taxonomy" id="60549"/>
    <lineage>
        <taxon>Bacteria</taxon>
        <taxon>Pseudomonadati</taxon>
        <taxon>Pseudomonadota</taxon>
        <taxon>Betaproteobacteria</taxon>
        <taxon>Burkholderiales</taxon>
        <taxon>Burkholderiaceae</taxon>
        <taxon>Paraburkholderia</taxon>
    </lineage>
</organism>
<keyword evidence="8" id="KW-1185">Reference proteome</keyword>
<dbReference type="Pfam" id="PF12255">
    <property type="entry name" value="TcdB_toxin_midC"/>
    <property type="match status" value="1"/>
</dbReference>
<dbReference type="EMBL" id="FSRU01000003">
    <property type="protein sequence ID" value="SIO68504.1"/>
    <property type="molecule type" value="Genomic_DNA"/>
</dbReference>
<dbReference type="InterPro" id="IPR003284">
    <property type="entry name" value="Sal_SpvB"/>
</dbReference>
<dbReference type="GO" id="GO:0005737">
    <property type="term" value="C:cytoplasm"/>
    <property type="evidence" value="ECO:0007669"/>
    <property type="project" value="InterPro"/>
</dbReference>
<dbReference type="Proteomes" id="UP000185151">
    <property type="component" value="Unassembled WGS sequence"/>
</dbReference>
<protein>
    <submittedName>
        <fullName evidence="7">Insecticide toxin TcdB middle/N-terminal region</fullName>
    </submittedName>
</protein>
<evidence type="ECO:0000256" key="1">
    <source>
        <dbReference type="ARBA" id="ARBA00004613"/>
    </source>
</evidence>
<dbReference type="InterPro" id="IPR022044">
    <property type="entry name" value="TcdB_toxin_mid/C"/>
</dbReference>
<dbReference type="PRINTS" id="PR01341">
    <property type="entry name" value="SALSPVBPROT"/>
</dbReference>
<accession>A0A1N6LID7</accession>
<feature type="domain" description="Insecticide toxin TcdB middle/C-terminal" evidence="5">
    <location>
        <begin position="862"/>
        <end position="1008"/>
    </location>
</feature>
<keyword evidence="2" id="KW-0964">Secreted</keyword>
<comment type="subcellular location">
    <subcellularLocation>
        <location evidence="1">Secreted</location>
    </subcellularLocation>
</comment>
<dbReference type="Pfam" id="PF03534">
    <property type="entry name" value="SpvB"/>
    <property type="match status" value="1"/>
</dbReference>
<gene>
    <name evidence="7" type="ORF">SAMN05444165_7531</name>
</gene>
<dbReference type="InterPro" id="IPR022045">
    <property type="entry name" value="TcdB_toxin_mid/N"/>
</dbReference>
<evidence type="ECO:0000259" key="5">
    <source>
        <dbReference type="Pfam" id="PF12255"/>
    </source>
</evidence>
<evidence type="ECO:0000256" key="4">
    <source>
        <dbReference type="SAM" id="MobiDB-lite"/>
    </source>
</evidence>
<feature type="domain" description="Insecticide toxin TcdB middle/N-terminal" evidence="6">
    <location>
        <begin position="645"/>
        <end position="801"/>
    </location>
</feature>
<evidence type="ECO:0000256" key="3">
    <source>
        <dbReference type="ARBA" id="ARBA00023026"/>
    </source>
</evidence>
<dbReference type="RefSeq" id="WP_074302452.1">
    <property type="nucleotide sequence ID" value="NZ_FSRU01000003.1"/>
</dbReference>
<dbReference type="InterPro" id="IPR028994">
    <property type="entry name" value="Integrin_alpha_N"/>
</dbReference>
<name>A0A1N6LID7_9BURK</name>
<dbReference type="Pfam" id="PF12256">
    <property type="entry name" value="TcdB_toxin_midN"/>
    <property type="match status" value="1"/>
</dbReference>
<evidence type="ECO:0000313" key="7">
    <source>
        <dbReference type="EMBL" id="SIO68504.1"/>
    </source>
</evidence>
<feature type="compositionally biased region" description="Polar residues" evidence="4">
    <location>
        <begin position="1"/>
        <end position="10"/>
    </location>
</feature>
<keyword evidence="3" id="KW-0843">Virulence</keyword>
<evidence type="ECO:0000256" key="2">
    <source>
        <dbReference type="ARBA" id="ARBA00022525"/>
    </source>
</evidence>
<feature type="region of interest" description="Disordered" evidence="4">
    <location>
        <begin position="1"/>
        <end position="23"/>
    </location>
</feature>